<organism evidence="2 3">
    <name type="scientific">Nonomuraea soli</name>
    <dbReference type="NCBI Taxonomy" id="1032476"/>
    <lineage>
        <taxon>Bacteria</taxon>
        <taxon>Bacillati</taxon>
        <taxon>Actinomycetota</taxon>
        <taxon>Actinomycetes</taxon>
        <taxon>Streptosporangiales</taxon>
        <taxon>Streptosporangiaceae</taxon>
        <taxon>Nonomuraea</taxon>
    </lineage>
</organism>
<gene>
    <name evidence="2" type="ORF">HNR30_003283</name>
</gene>
<evidence type="ECO:0000313" key="3">
    <source>
        <dbReference type="Proteomes" id="UP000530928"/>
    </source>
</evidence>
<dbReference type="RefSeq" id="WP_181610688.1">
    <property type="nucleotide sequence ID" value="NZ_BAABAM010000002.1"/>
</dbReference>
<dbReference type="PANTHER" id="PTHR43283:SF7">
    <property type="entry name" value="BETA-LACTAMASE-RELATED DOMAIN-CONTAINING PROTEIN"/>
    <property type="match status" value="1"/>
</dbReference>
<dbReference type="Proteomes" id="UP000530928">
    <property type="component" value="Unassembled WGS sequence"/>
</dbReference>
<evidence type="ECO:0000313" key="2">
    <source>
        <dbReference type="EMBL" id="MBA2891942.1"/>
    </source>
</evidence>
<proteinExistence type="predicted"/>
<dbReference type="Pfam" id="PF00144">
    <property type="entry name" value="Beta-lactamase"/>
    <property type="match status" value="1"/>
</dbReference>
<evidence type="ECO:0000259" key="1">
    <source>
        <dbReference type="Pfam" id="PF00144"/>
    </source>
</evidence>
<dbReference type="SUPFAM" id="SSF56601">
    <property type="entry name" value="beta-lactamase/transpeptidase-like"/>
    <property type="match status" value="1"/>
</dbReference>
<dbReference type="PANTHER" id="PTHR43283">
    <property type="entry name" value="BETA-LACTAMASE-RELATED"/>
    <property type="match status" value="1"/>
</dbReference>
<dbReference type="Gene3D" id="3.40.710.10">
    <property type="entry name" value="DD-peptidase/beta-lactamase superfamily"/>
    <property type="match status" value="1"/>
</dbReference>
<dbReference type="EMBL" id="JACDUR010000003">
    <property type="protein sequence ID" value="MBA2891942.1"/>
    <property type="molecule type" value="Genomic_DNA"/>
</dbReference>
<sequence length="292" mass="31990">MTVDWWHPDLHGLVVLQGEELIFERYGEGEDYRLNEALGRVRFGPETLHDIRSVSKSVVGLLYGTALAEGAVPEPSASLMEQFPEYGDISGKDALRIEHALTMTLGLHWDESVPYTSIANSEIAMESAPDRYRFILEQPLVQEPGAGWHYTGGASALVGRIIEKGTGLPLEEYADARLFRPLGISSWEWSRGADGVVLAASGLRLAPRDLAAIGRFAMEAPLEPMIKREDGGSYGMQWYVGDGWRGAFGNGGQRLIVFPARNVVIVATAGLYNNDTATVDQLLWNTVIPAMT</sequence>
<accession>A0A7W0CIP7</accession>
<name>A0A7W0CIP7_9ACTN</name>
<dbReference type="InterPro" id="IPR050789">
    <property type="entry name" value="Diverse_Enzym_Activities"/>
</dbReference>
<keyword evidence="3" id="KW-1185">Reference proteome</keyword>
<feature type="domain" description="Beta-lactamase-related" evidence="1">
    <location>
        <begin position="13"/>
        <end position="268"/>
    </location>
</feature>
<dbReference type="AlphaFoldDB" id="A0A7W0CIP7"/>
<dbReference type="InterPro" id="IPR012338">
    <property type="entry name" value="Beta-lactam/transpept-like"/>
</dbReference>
<dbReference type="InterPro" id="IPR001466">
    <property type="entry name" value="Beta-lactam-related"/>
</dbReference>
<protein>
    <submittedName>
        <fullName evidence="2">CubicO group peptidase (Beta-lactamase class C family)</fullName>
    </submittedName>
</protein>
<reference evidence="2 3" key="1">
    <citation type="submission" date="2020-07" db="EMBL/GenBank/DDBJ databases">
        <title>Genomic Encyclopedia of Type Strains, Phase IV (KMG-IV): sequencing the most valuable type-strain genomes for metagenomic binning, comparative biology and taxonomic classification.</title>
        <authorList>
            <person name="Goeker M."/>
        </authorList>
    </citation>
    <scope>NUCLEOTIDE SEQUENCE [LARGE SCALE GENOMIC DNA]</scope>
    <source>
        <strain evidence="2 3">DSM 45533</strain>
    </source>
</reference>
<comment type="caution">
    <text evidence="2">The sequence shown here is derived from an EMBL/GenBank/DDBJ whole genome shotgun (WGS) entry which is preliminary data.</text>
</comment>